<dbReference type="KEGG" id="lab:LA76x_1708"/>
<evidence type="ECO:0000313" key="3">
    <source>
        <dbReference type="Proteomes" id="UP000060787"/>
    </source>
</evidence>
<accession>A0A0S2F8H6</accession>
<dbReference type="Proteomes" id="UP000060787">
    <property type="component" value="Chromosome"/>
</dbReference>
<dbReference type="PATRIC" id="fig|84531.8.peg.1738"/>
<dbReference type="EMBL" id="CP011129">
    <property type="protein sequence ID" value="ALN79864.1"/>
    <property type="molecule type" value="Genomic_DNA"/>
</dbReference>
<name>A0A0S2F8H6_LYSAN</name>
<feature type="compositionally biased region" description="Low complexity" evidence="1">
    <location>
        <begin position="22"/>
        <end position="32"/>
    </location>
</feature>
<proteinExistence type="predicted"/>
<organism evidence="2 3">
    <name type="scientific">Lysobacter antibioticus</name>
    <dbReference type="NCBI Taxonomy" id="84531"/>
    <lineage>
        <taxon>Bacteria</taxon>
        <taxon>Pseudomonadati</taxon>
        <taxon>Pseudomonadota</taxon>
        <taxon>Gammaproteobacteria</taxon>
        <taxon>Lysobacterales</taxon>
        <taxon>Lysobacteraceae</taxon>
        <taxon>Lysobacter</taxon>
    </lineage>
</organism>
<dbReference type="AlphaFoldDB" id="A0A0S2F8H6"/>
<keyword evidence="3" id="KW-1185">Reference proteome</keyword>
<reference evidence="2 3" key="1">
    <citation type="journal article" date="2015" name="BMC Genomics">
        <title>Comparative genomics and metabolic profiling of the genus Lysobacter.</title>
        <authorList>
            <person name="de Bruijn I."/>
            <person name="Cheng X."/>
            <person name="de Jager V."/>
            <person name="Exposito R.G."/>
            <person name="Watrous J."/>
            <person name="Patel N."/>
            <person name="Postma J."/>
            <person name="Dorrestein P.C."/>
            <person name="Kobayashi D."/>
            <person name="Raaijmakers J.M."/>
        </authorList>
    </citation>
    <scope>NUCLEOTIDE SEQUENCE [LARGE SCALE GENOMIC DNA]</scope>
    <source>
        <strain evidence="2 3">76</strain>
    </source>
</reference>
<evidence type="ECO:0000256" key="1">
    <source>
        <dbReference type="SAM" id="MobiDB-lite"/>
    </source>
</evidence>
<dbReference type="STRING" id="84531.LA76x_1708"/>
<evidence type="ECO:0000313" key="2">
    <source>
        <dbReference type="EMBL" id="ALN79864.1"/>
    </source>
</evidence>
<gene>
    <name evidence="2" type="ORF">LA76x_1708</name>
</gene>
<protein>
    <submittedName>
        <fullName evidence="2">Uncharacterized protein</fullName>
    </submittedName>
</protein>
<sequence>MCEISGGWRKGLRHKSRFSAQPGGRRPGSGSRITVASGCLPLPRF</sequence>
<feature type="region of interest" description="Disordered" evidence="1">
    <location>
        <begin position="1"/>
        <end position="45"/>
    </location>
</feature>